<dbReference type="Gene3D" id="3.40.220.10">
    <property type="entry name" value="Leucine Aminopeptidase, subunit E, domain 1"/>
    <property type="match status" value="1"/>
</dbReference>
<evidence type="ECO:0000313" key="3">
    <source>
        <dbReference type="Proteomes" id="UP000060277"/>
    </source>
</evidence>
<dbReference type="NCBIfam" id="NF001664">
    <property type="entry name" value="PRK00431.1-6"/>
    <property type="match status" value="1"/>
</dbReference>
<accession>A0ABN4JGU5</accession>
<dbReference type="PROSITE" id="PS51154">
    <property type="entry name" value="MACRO"/>
    <property type="match status" value="1"/>
</dbReference>
<evidence type="ECO:0000259" key="1">
    <source>
        <dbReference type="PROSITE" id="PS51154"/>
    </source>
</evidence>
<proteinExistence type="predicted"/>
<gene>
    <name evidence="2" type="ORF">AT302_10790</name>
</gene>
<organism evidence="2 3">
    <name type="scientific">Pandoraea norimbergensis</name>
    <dbReference type="NCBI Taxonomy" id="93219"/>
    <lineage>
        <taxon>Bacteria</taxon>
        <taxon>Pseudomonadati</taxon>
        <taxon>Pseudomonadota</taxon>
        <taxon>Betaproteobacteria</taxon>
        <taxon>Burkholderiales</taxon>
        <taxon>Burkholderiaceae</taxon>
        <taxon>Pandoraea</taxon>
    </lineage>
</organism>
<name>A0ABN4JGU5_9BURK</name>
<dbReference type="InterPro" id="IPR002589">
    <property type="entry name" value="Macro_dom"/>
</dbReference>
<dbReference type="PANTHER" id="PTHR11106">
    <property type="entry name" value="GANGLIOSIDE INDUCED DIFFERENTIATION ASSOCIATED PROTEIN 2-RELATED"/>
    <property type="match status" value="1"/>
</dbReference>
<keyword evidence="3" id="KW-1185">Reference proteome</keyword>
<sequence length="185" mass="19538">MSQVARLNASQGDITQYPVDAIVNAANESLLGGGGVDGAIHRAAGPELLEACRKLRGCATGQAKLTPGFRLPAKFVIHTVGPVWHGGARDEPALLASCYRESLRLAAESGCTSVAFPAISCGVYGYPAELAVPLAVFAVRDALPHFPTIQRVEFVCFDTAMLQRYRDELDALDEASGRGSQDPPA</sequence>
<dbReference type="SMART" id="SM00506">
    <property type="entry name" value="A1pp"/>
    <property type="match status" value="1"/>
</dbReference>
<dbReference type="Pfam" id="PF01661">
    <property type="entry name" value="Macro"/>
    <property type="match status" value="1"/>
</dbReference>
<protein>
    <submittedName>
        <fullName evidence="2">RNase III inhibitor</fullName>
    </submittedName>
</protein>
<dbReference type="PANTHER" id="PTHR11106:SF27">
    <property type="entry name" value="MACRO DOMAIN-CONTAINING PROTEIN"/>
    <property type="match status" value="1"/>
</dbReference>
<feature type="domain" description="Macro" evidence="1">
    <location>
        <begin position="1"/>
        <end position="173"/>
    </location>
</feature>
<dbReference type="EMBL" id="CP013480">
    <property type="protein sequence ID" value="ALS60183.1"/>
    <property type="molecule type" value="Genomic_DNA"/>
</dbReference>
<dbReference type="SUPFAM" id="SSF52949">
    <property type="entry name" value="Macro domain-like"/>
    <property type="match status" value="1"/>
</dbReference>
<evidence type="ECO:0000313" key="2">
    <source>
        <dbReference type="EMBL" id="ALS60183.1"/>
    </source>
</evidence>
<dbReference type="Proteomes" id="UP000060277">
    <property type="component" value="Chromosome"/>
</dbReference>
<reference evidence="3" key="1">
    <citation type="submission" date="2015-12" db="EMBL/GenBank/DDBJ databases">
        <title>Complete genome sequence of Pandoraea norimbergensis DSM 11628.</title>
        <authorList>
            <person name="Ee R."/>
            <person name="Lim Y.-L."/>
            <person name="Yong D."/>
            <person name="Yin W.-F."/>
            <person name="Chan K.-G."/>
        </authorList>
    </citation>
    <scope>NUCLEOTIDE SEQUENCE [LARGE SCALE GENOMIC DNA]</scope>
    <source>
        <strain evidence="3">DSM 11628</strain>
    </source>
</reference>
<dbReference type="CDD" id="cd02908">
    <property type="entry name" value="Macro_OAADPr_deacetylase"/>
    <property type="match status" value="1"/>
</dbReference>
<dbReference type="RefSeq" id="WP_058377100.1">
    <property type="nucleotide sequence ID" value="NZ_CP013480.3"/>
</dbReference>
<dbReference type="InterPro" id="IPR043472">
    <property type="entry name" value="Macro_dom-like"/>
</dbReference>